<proteinExistence type="predicted"/>
<keyword evidence="2" id="KW-1185">Reference proteome</keyword>
<reference evidence="1 2" key="1">
    <citation type="journal article" date="2015" name="Int. J. Syst. Evol. Microbiol.">
        <title>Amycolatopsis rhabdoformis sp. nov., an actinomycete isolated from a tropical forest soil.</title>
        <authorList>
            <person name="Souza W.R."/>
            <person name="Silva R.E."/>
            <person name="Goodfellow M."/>
            <person name="Busarakam K."/>
            <person name="Figueiro F.S."/>
            <person name="Ferreira D."/>
            <person name="Rodrigues-Filho E."/>
            <person name="Moraes L.A.B."/>
            <person name="Zucchi T.D."/>
        </authorList>
    </citation>
    <scope>NUCLEOTIDE SEQUENCE [LARGE SCALE GENOMIC DNA]</scope>
    <source>
        <strain evidence="1 2">NCIMB 14900</strain>
    </source>
</reference>
<sequence>MNLPTANGVPLTALAPYARTTVRLHPAAGEPTARESHVGGPLLWPAGESWPTCPVTWPPQVEATDDGWTGGHPDDEPVPSMIGAAQFFKEDFPELPFPEGTDVAQVLLCPTHHEGRHVFGPAIRVVWRDSAAVTDLAEVPEPPEVADDELLPEPRTLRPCRFDEFPGLDEFSKEQRTELDLPALRDDVEYELGQFSKIAGWTAWYAGSPWELDCRECGARLQQAIALATQEDEMPCGCDVEDDEEAGWEIGRQGSLNVFLCPTDPTHPVKVRIE</sequence>
<organism evidence="1 2">
    <name type="scientific">Amycolatopsis rhabdoformis</name>
    <dbReference type="NCBI Taxonomy" id="1448059"/>
    <lineage>
        <taxon>Bacteria</taxon>
        <taxon>Bacillati</taxon>
        <taxon>Actinomycetota</taxon>
        <taxon>Actinomycetes</taxon>
        <taxon>Pseudonocardiales</taxon>
        <taxon>Pseudonocardiaceae</taxon>
        <taxon>Amycolatopsis</taxon>
    </lineage>
</organism>
<evidence type="ECO:0000313" key="1">
    <source>
        <dbReference type="EMBL" id="WSE26736.1"/>
    </source>
</evidence>
<gene>
    <name evidence="1" type="ORF">VSH64_28075</name>
</gene>
<name>A0ABZ1HYN6_9PSEU</name>
<protein>
    <recommendedName>
        <fullName evidence="3">DUF1963 domain-containing protein</fullName>
    </recommendedName>
</protein>
<dbReference type="RefSeq" id="WP_326565718.1">
    <property type="nucleotide sequence ID" value="NZ_CP142149.1"/>
</dbReference>
<accession>A0ABZ1HYN6</accession>
<dbReference type="Gene3D" id="2.30.320.10">
    <property type="entry name" value="YwqG-like"/>
    <property type="match status" value="1"/>
</dbReference>
<dbReference type="EMBL" id="CP142149">
    <property type="protein sequence ID" value="WSE26736.1"/>
    <property type="molecule type" value="Genomic_DNA"/>
</dbReference>
<evidence type="ECO:0008006" key="3">
    <source>
        <dbReference type="Google" id="ProtNLM"/>
    </source>
</evidence>
<dbReference type="Proteomes" id="UP001330812">
    <property type="component" value="Chromosome"/>
</dbReference>
<evidence type="ECO:0000313" key="2">
    <source>
        <dbReference type="Proteomes" id="UP001330812"/>
    </source>
</evidence>